<dbReference type="AlphaFoldDB" id="C8VZ09"/>
<evidence type="ECO:0000256" key="1">
    <source>
        <dbReference type="SAM" id="MobiDB-lite"/>
    </source>
</evidence>
<feature type="domain" description="Bacterial spore germination immunoglobulin-like" evidence="2">
    <location>
        <begin position="189"/>
        <end position="276"/>
    </location>
</feature>
<dbReference type="KEGG" id="dae:Dtox_2090"/>
<evidence type="ECO:0000313" key="4">
    <source>
        <dbReference type="Proteomes" id="UP000002217"/>
    </source>
</evidence>
<evidence type="ECO:0000313" key="3">
    <source>
        <dbReference type="EMBL" id="ACV62919.1"/>
    </source>
</evidence>
<evidence type="ECO:0000259" key="2">
    <source>
        <dbReference type="Pfam" id="PF10648"/>
    </source>
</evidence>
<dbReference type="RefSeq" id="WP_015757623.1">
    <property type="nucleotide sequence ID" value="NC_013216.1"/>
</dbReference>
<proteinExistence type="predicted"/>
<dbReference type="EMBL" id="CP001720">
    <property type="protein sequence ID" value="ACV62919.1"/>
    <property type="molecule type" value="Genomic_DNA"/>
</dbReference>
<protein>
    <recommendedName>
        <fullName evidence="2">Bacterial spore germination immunoglobulin-like domain-containing protein</fullName>
    </recommendedName>
</protein>
<dbReference type="Pfam" id="PF10648">
    <property type="entry name" value="Gmad2"/>
    <property type="match status" value="1"/>
</dbReference>
<keyword evidence="4" id="KW-1185">Reference proteome</keyword>
<dbReference type="InterPro" id="IPR018911">
    <property type="entry name" value="Gmad2_Ig-like_dom"/>
</dbReference>
<accession>C8VZ09</accession>
<dbReference type="HOGENOM" id="CLU_084156_0_0_9"/>
<gene>
    <name evidence="3" type="ordered locus">Dtox_2090</name>
</gene>
<dbReference type="OrthoDB" id="1785802at2"/>
<dbReference type="PROSITE" id="PS51257">
    <property type="entry name" value="PROKAR_LIPOPROTEIN"/>
    <property type="match status" value="1"/>
</dbReference>
<reference evidence="3 4" key="1">
    <citation type="journal article" date="2009" name="Stand. Genomic Sci.">
        <title>Complete genome sequence of Desulfotomaculum acetoxidans type strain (5575).</title>
        <authorList>
            <person name="Spring S."/>
            <person name="Lapidus A."/>
            <person name="Schroder M."/>
            <person name="Gleim D."/>
            <person name="Sims D."/>
            <person name="Meincke L."/>
            <person name="Glavina Del Rio T."/>
            <person name="Tice H."/>
            <person name="Copeland A."/>
            <person name="Cheng J.F."/>
            <person name="Lucas S."/>
            <person name="Chen F."/>
            <person name="Nolan M."/>
            <person name="Bruce D."/>
            <person name="Goodwin L."/>
            <person name="Pitluck S."/>
            <person name="Ivanova N."/>
            <person name="Mavromatis K."/>
            <person name="Mikhailova N."/>
            <person name="Pati A."/>
            <person name="Chen A."/>
            <person name="Palaniappan K."/>
            <person name="Land M."/>
            <person name="Hauser L."/>
            <person name="Chang Y.J."/>
            <person name="Jeffries C.D."/>
            <person name="Chain P."/>
            <person name="Saunders E."/>
            <person name="Brettin T."/>
            <person name="Detter J.C."/>
            <person name="Goker M."/>
            <person name="Bristow J."/>
            <person name="Eisen J.A."/>
            <person name="Markowitz V."/>
            <person name="Hugenholtz P."/>
            <person name="Kyrpides N.C."/>
            <person name="Klenk H.P."/>
            <person name="Han C."/>
        </authorList>
    </citation>
    <scope>NUCLEOTIDE SEQUENCE [LARGE SCALE GENOMIC DNA]</scope>
    <source>
        <strain evidence="4">ATCC 49208 / DSM 771 / VKM B-1644</strain>
    </source>
</reference>
<name>C8VZ09_DESAS</name>
<sequence>MSKNKVIYILCLVIAITLSGCKTTQKPLDTDPPSSPKTLVPEVSTVAFDSIDIRNTPTPVQDVAKDMSGKEMAVWLKVNNTAYVLVNQSKNTSANRVEISEILRKIPIENYIWYQVTLNYKSANGQETAFINEPLAAKFTLPADYTISGVGFDFEKIKNIQTKPRAQEPLSPHTSEENRNTVSGPVTLEISNPLPDAEVTAPFRITGRLKNVTTQNKEQLIVRLRDDAGKVIVEKPVSSDQYRTGNNFEETLSYPALTTPEKGSVEALLFDRETGAEKNVVKIPVTLK</sequence>
<dbReference type="STRING" id="485916.Dtox_2090"/>
<dbReference type="eggNOG" id="COG5401">
    <property type="taxonomic scope" value="Bacteria"/>
</dbReference>
<feature type="region of interest" description="Disordered" evidence="1">
    <location>
        <begin position="163"/>
        <end position="188"/>
    </location>
</feature>
<dbReference type="Proteomes" id="UP000002217">
    <property type="component" value="Chromosome"/>
</dbReference>
<organism evidence="3 4">
    <name type="scientific">Desulfofarcimen acetoxidans (strain ATCC 49208 / DSM 771 / KCTC 5769 / VKM B-1644 / 5575)</name>
    <name type="common">Desulfotomaculum acetoxidans</name>
    <dbReference type="NCBI Taxonomy" id="485916"/>
    <lineage>
        <taxon>Bacteria</taxon>
        <taxon>Bacillati</taxon>
        <taxon>Bacillota</taxon>
        <taxon>Clostridia</taxon>
        <taxon>Eubacteriales</taxon>
        <taxon>Peptococcaceae</taxon>
        <taxon>Desulfofarcimen</taxon>
    </lineage>
</organism>